<reference evidence="2 3" key="1">
    <citation type="submission" date="2019-12" db="EMBL/GenBank/DDBJ databases">
        <title>Genomic-based taxomic classification of the family Erythrobacteraceae.</title>
        <authorList>
            <person name="Xu L."/>
        </authorList>
    </citation>
    <scope>NUCLEOTIDE SEQUENCE [LARGE SCALE GENOMIC DNA]</scope>
    <source>
        <strain evidence="2 3">JCM 16677</strain>
    </source>
</reference>
<feature type="transmembrane region" description="Helical" evidence="1">
    <location>
        <begin position="81"/>
        <end position="105"/>
    </location>
</feature>
<comment type="caution">
    <text evidence="2">The sequence shown here is derived from an EMBL/GenBank/DDBJ whole genome shotgun (WGS) entry which is preliminary data.</text>
</comment>
<evidence type="ECO:0000256" key="1">
    <source>
        <dbReference type="SAM" id="Phobius"/>
    </source>
</evidence>
<feature type="transmembrane region" description="Helical" evidence="1">
    <location>
        <begin position="117"/>
        <end position="141"/>
    </location>
</feature>
<dbReference type="OrthoDB" id="9770600at2"/>
<sequence>MYSQEEINSAVAAGAISEDAANGLRTHVAKLRAMPIANEEQFRLITSFNDIFVTIGVIIMLIAVGSIGGAVIGGIEPDNVWQLALMGALPSALVAATAWGLAEIFTRKRRMALPSIILLLAFVGASFALVLSVLVLPFGLIFGPGSFAAAEAAGWEPDETLGAIVVAAMLTLTGAATTWLTWQHWKRFMVPVTVAAGTTAVVGTFVAIVQITSAIITDGNSFPALMPVLFLAGIGVFAFAMWWDMSDRSRTTRRSDVAFWLHMLSAPIIAHTVFSSIGLTGSGVTGVGGAVAVLLVYIIFGVVALIIDRRALLVSALVYVLFALTFLFSRFGAVELNFALTAFVIGSALLSLSVFWTPIRQKLVAMLPDEMQGRLPSIAST</sequence>
<proteinExistence type="predicted"/>
<feature type="transmembrane region" description="Helical" evidence="1">
    <location>
        <begin position="257"/>
        <end position="277"/>
    </location>
</feature>
<protein>
    <recommendedName>
        <fullName evidence="4">Membrane protein DUF2157</fullName>
    </recommendedName>
</protein>
<feature type="transmembrane region" description="Helical" evidence="1">
    <location>
        <begin position="338"/>
        <end position="357"/>
    </location>
</feature>
<feature type="transmembrane region" description="Helical" evidence="1">
    <location>
        <begin position="312"/>
        <end position="332"/>
    </location>
</feature>
<dbReference type="EMBL" id="WTYE01000001">
    <property type="protein sequence ID" value="MXP32877.1"/>
    <property type="molecule type" value="Genomic_DNA"/>
</dbReference>
<evidence type="ECO:0000313" key="3">
    <source>
        <dbReference type="Proteomes" id="UP000446786"/>
    </source>
</evidence>
<evidence type="ECO:0000313" key="2">
    <source>
        <dbReference type="EMBL" id="MXP32877.1"/>
    </source>
</evidence>
<feature type="transmembrane region" description="Helical" evidence="1">
    <location>
        <begin position="161"/>
        <end position="182"/>
    </location>
</feature>
<feature type="transmembrane region" description="Helical" evidence="1">
    <location>
        <begin position="194"/>
        <end position="216"/>
    </location>
</feature>
<dbReference type="RefSeq" id="WP_160780174.1">
    <property type="nucleotide sequence ID" value="NZ_BAAAZF010000001.1"/>
</dbReference>
<feature type="transmembrane region" description="Helical" evidence="1">
    <location>
        <begin position="51"/>
        <end position="75"/>
    </location>
</feature>
<organism evidence="2 3">
    <name type="scientific">Parerythrobacter jejuensis</name>
    <dbReference type="NCBI Taxonomy" id="795812"/>
    <lineage>
        <taxon>Bacteria</taxon>
        <taxon>Pseudomonadati</taxon>
        <taxon>Pseudomonadota</taxon>
        <taxon>Alphaproteobacteria</taxon>
        <taxon>Sphingomonadales</taxon>
        <taxon>Erythrobacteraceae</taxon>
        <taxon>Parerythrobacter</taxon>
    </lineage>
</organism>
<dbReference type="Proteomes" id="UP000446786">
    <property type="component" value="Unassembled WGS sequence"/>
</dbReference>
<name>A0A845AU90_9SPHN</name>
<evidence type="ECO:0008006" key="4">
    <source>
        <dbReference type="Google" id="ProtNLM"/>
    </source>
</evidence>
<gene>
    <name evidence="2" type="ORF">GRI94_13685</name>
</gene>
<keyword evidence="3" id="KW-1185">Reference proteome</keyword>
<feature type="transmembrane region" description="Helical" evidence="1">
    <location>
        <begin position="283"/>
        <end position="305"/>
    </location>
</feature>
<accession>A0A845AU90</accession>
<keyword evidence="1" id="KW-0472">Membrane</keyword>
<feature type="transmembrane region" description="Helical" evidence="1">
    <location>
        <begin position="222"/>
        <end position="245"/>
    </location>
</feature>
<keyword evidence="1" id="KW-1133">Transmembrane helix</keyword>
<keyword evidence="1" id="KW-0812">Transmembrane</keyword>
<dbReference type="AlphaFoldDB" id="A0A845AU90"/>